<evidence type="ECO:0000256" key="1">
    <source>
        <dbReference type="SAM" id="MobiDB-lite"/>
    </source>
</evidence>
<reference evidence="2 3" key="1">
    <citation type="submission" date="2024-02" db="EMBL/GenBank/DDBJ databases">
        <authorList>
            <person name="Vignale AGUSTIN F."/>
            <person name="Sosa J E."/>
            <person name="Modenutti C."/>
        </authorList>
    </citation>
    <scope>NUCLEOTIDE SEQUENCE [LARGE SCALE GENOMIC DNA]</scope>
</reference>
<keyword evidence="3" id="KW-1185">Reference proteome</keyword>
<dbReference type="EMBL" id="CAUOFW020000781">
    <property type="protein sequence ID" value="CAK9136846.1"/>
    <property type="molecule type" value="Genomic_DNA"/>
</dbReference>
<dbReference type="AlphaFoldDB" id="A0ABC8QVS5"/>
<feature type="region of interest" description="Disordered" evidence="1">
    <location>
        <begin position="34"/>
        <end position="69"/>
    </location>
</feature>
<comment type="caution">
    <text evidence="2">The sequence shown here is derived from an EMBL/GenBank/DDBJ whole genome shotgun (WGS) entry which is preliminary data.</text>
</comment>
<proteinExistence type="predicted"/>
<gene>
    <name evidence="2" type="ORF">ILEXP_LOCUS3852</name>
</gene>
<sequence>KPKRNKMRTKTLQQRGTAAQQAARKKLECTVIKHDQGRAASRLKRKQNTERLRRMHKCPSSFKQQQHSE</sequence>
<evidence type="ECO:0000313" key="3">
    <source>
        <dbReference type="Proteomes" id="UP001642360"/>
    </source>
</evidence>
<dbReference type="Proteomes" id="UP001642360">
    <property type="component" value="Unassembled WGS sequence"/>
</dbReference>
<evidence type="ECO:0000313" key="2">
    <source>
        <dbReference type="EMBL" id="CAK9136846.1"/>
    </source>
</evidence>
<feature type="region of interest" description="Disordered" evidence="1">
    <location>
        <begin position="1"/>
        <end position="20"/>
    </location>
</feature>
<name>A0ABC8QVS5_9AQUA</name>
<organism evidence="2 3">
    <name type="scientific">Ilex paraguariensis</name>
    <name type="common">yerba mate</name>
    <dbReference type="NCBI Taxonomy" id="185542"/>
    <lineage>
        <taxon>Eukaryota</taxon>
        <taxon>Viridiplantae</taxon>
        <taxon>Streptophyta</taxon>
        <taxon>Embryophyta</taxon>
        <taxon>Tracheophyta</taxon>
        <taxon>Spermatophyta</taxon>
        <taxon>Magnoliopsida</taxon>
        <taxon>eudicotyledons</taxon>
        <taxon>Gunneridae</taxon>
        <taxon>Pentapetalae</taxon>
        <taxon>asterids</taxon>
        <taxon>campanulids</taxon>
        <taxon>Aquifoliales</taxon>
        <taxon>Aquifoliaceae</taxon>
        <taxon>Ilex</taxon>
    </lineage>
</organism>
<protein>
    <submittedName>
        <fullName evidence="2">Uncharacterized protein</fullName>
    </submittedName>
</protein>
<feature type="non-terminal residue" evidence="2">
    <location>
        <position position="1"/>
    </location>
</feature>
<accession>A0ABC8QVS5</accession>